<keyword evidence="12" id="KW-1185">Reference proteome</keyword>
<dbReference type="InterPro" id="IPR011009">
    <property type="entry name" value="Kinase-like_dom_sf"/>
</dbReference>
<comment type="catalytic activity">
    <reaction evidence="9">
        <text>L-seryl-[protein] + ATP = O-phospho-L-seryl-[protein] + ADP + H(+)</text>
        <dbReference type="Rhea" id="RHEA:17989"/>
        <dbReference type="Rhea" id="RHEA-COMP:9863"/>
        <dbReference type="Rhea" id="RHEA-COMP:11604"/>
        <dbReference type="ChEBI" id="CHEBI:15378"/>
        <dbReference type="ChEBI" id="CHEBI:29999"/>
        <dbReference type="ChEBI" id="CHEBI:30616"/>
        <dbReference type="ChEBI" id="CHEBI:83421"/>
        <dbReference type="ChEBI" id="CHEBI:456216"/>
        <dbReference type="EC" id="2.7.11.1"/>
    </reaction>
</comment>
<evidence type="ECO:0000256" key="1">
    <source>
        <dbReference type="ARBA" id="ARBA00003747"/>
    </source>
</evidence>
<comment type="subunit">
    <text evidence="2">Component of the EKC/KEOPS complex composed of at least BUD32, CGI121, GON7, KAE1 and PCC1; the whole complex dimerizes.</text>
</comment>
<protein>
    <recommendedName>
        <fullName evidence="5">EKC/KEOPS complex subunit BUD32</fullName>
        <ecNumber evidence="3">2.7.11.1</ecNumber>
    </recommendedName>
    <alternativeName>
        <fullName evidence="6 7">Atypical Serine/threonine protein kinase BUD32</fullName>
    </alternativeName>
    <alternativeName>
        <fullName evidence="4">EKC/KEOPS complex subunit bud32</fullName>
    </alternativeName>
</protein>
<evidence type="ECO:0000256" key="3">
    <source>
        <dbReference type="ARBA" id="ARBA00012513"/>
    </source>
</evidence>
<name>A0A6G1H2T4_9PEZI</name>
<dbReference type="Proteomes" id="UP000800041">
    <property type="component" value="Unassembled WGS sequence"/>
</dbReference>
<dbReference type="GO" id="GO:0005524">
    <property type="term" value="F:ATP binding"/>
    <property type="evidence" value="ECO:0007669"/>
    <property type="project" value="InterPro"/>
</dbReference>
<evidence type="ECO:0000259" key="10">
    <source>
        <dbReference type="PROSITE" id="PS50011"/>
    </source>
</evidence>
<accession>A0A6G1H2T4</accession>
<comment type="catalytic activity">
    <reaction evidence="8">
        <text>L-threonyl-[protein] + ATP = O-phospho-L-threonyl-[protein] + ADP + H(+)</text>
        <dbReference type="Rhea" id="RHEA:46608"/>
        <dbReference type="Rhea" id="RHEA-COMP:11060"/>
        <dbReference type="Rhea" id="RHEA-COMP:11605"/>
        <dbReference type="ChEBI" id="CHEBI:15378"/>
        <dbReference type="ChEBI" id="CHEBI:30013"/>
        <dbReference type="ChEBI" id="CHEBI:30616"/>
        <dbReference type="ChEBI" id="CHEBI:61977"/>
        <dbReference type="ChEBI" id="CHEBI:456216"/>
        <dbReference type="EC" id="2.7.11.1"/>
    </reaction>
</comment>
<evidence type="ECO:0000256" key="5">
    <source>
        <dbReference type="ARBA" id="ARBA00019973"/>
    </source>
</evidence>
<dbReference type="EC" id="2.7.11.1" evidence="3"/>
<feature type="domain" description="Protein kinase" evidence="10">
    <location>
        <begin position="1"/>
        <end position="223"/>
    </location>
</feature>
<dbReference type="Gene3D" id="1.10.510.10">
    <property type="entry name" value="Transferase(Phosphotransferase) domain 1"/>
    <property type="match status" value="1"/>
</dbReference>
<dbReference type="AlphaFoldDB" id="A0A6G1H2T4"/>
<reference evidence="11" key="1">
    <citation type="journal article" date="2020" name="Stud. Mycol.">
        <title>101 Dothideomycetes genomes: a test case for predicting lifestyles and emergence of pathogens.</title>
        <authorList>
            <person name="Haridas S."/>
            <person name="Albert R."/>
            <person name="Binder M."/>
            <person name="Bloem J."/>
            <person name="Labutti K."/>
            <person name="Salamov A."/>
            <person name="Andreopoulos B."/>
            <person name="Baker S."/>
            <person name="Barry K."/>
            <person name="Bills G."/>
            <person name="Bluhm B."/>
            <person name="Cannon C."/>
            <person name="Castanera R."/>
            <person name="Culley D."/>
            <person name="Daum C."/>
            <person name="Ezra D."/>
            <person name="Gonzalez J."/>
            <person name="Henrissat B."/>
            <person name="Kuo A."/>
            <person name="Liang C."/>
            <person name="Lipzen A."/>
            <person name="Lutzoni F."/>
            <person name="Magnuson J."/>
            <person name="Mondo S."/>
            <person name="Nolan M."/>
            <person name="Ohm R."/>
            <person name="Pangilinan J."/>
            <person name="Park H.-J."/>
            <person name="Ramirez L."/>
            <person name="Alfaro M."/>
            <person name="Sun H."/>
            <person name="Tritt A."/>
            <person name="Yoshinaga Y."/>
            <person name="Zwiers L.-H."/>
            <person name="Turgeon B."/>
            <person name="Goodwin S."/>
            <person name="Spatafora J."/>
            <person name="Crous P."/>
            <person name="Grigoriev I."/>
        </authorList>
    </citation>
    <scope>NUCLEOTIDE SEQUENCE</scope>
    <source>
        <strain evidence="11">CBS 113979</strain>
    </source>
</reference>
<dbReference type="SMART" id="SM00220">
    <property type="entry name" value="S_TKc"/>
    <property type="match status" value="1"/>
</dbReference>
<dbReference type="InterPro" id="IPR000719">
    <property type="entry name" value="Prot_kinase_dom"/>
</dbReference>
<dbReference type="Pfam" id="PF00069">
    <property type="entry name" value="Pkinase"/>
    <property type="match status" value="1"/>
</dbReference>
<evidence type="ECO:0000256" key="6">
    <source>
        <dbReference type="ARBA" id="ARBA00030980"/>
    </source>
</evidence>
<evidence type="ECO:0000256" key="4">
    <source>
        <dbReference type="ARBA" id="ARBA00013948"/>
    </source>
</evidence>
<dbReference type="PROSITE" id="PS00109">
    <property type="entry name" value="PROTEIN_KINASE_TYR"/>
    <property type="match status" value="1"/>
</dbReference>
<comment type="function">
    <text evidence="1">Component of the EKC/KEOPS complex that is required for the formation of a threonylcarbamoyl group on adenosine at position 37 (t(6)A37) in tRNAs that read codons beginning with adenine. The complex is probably involved in the transfer of the threonylcarbamoyl moiety of threonylcarbamoyl-AMP (TC-AMP) to the N6 group of A37. BUD32 has ATPase activity in the context of the EKC/KEOPS complex and likely plays a supporting role to the catalytic subunit KAE1. The EKC/KEOPS complex also promotes both telomere uncapping and telomere elongation. The complex is required for efficient recruitment of transcriptional coactivators.</text>
</comment>
<evidence type="ECO:0000256" key="9">
    <source>
        <dbReference type="ARBA" id="ARBA00048679"/>
    </source>
</evidence>
<evidence type="ECO:0000256" key="2">
    <source>
        <dbReference type="ARBA" id="ARBA00011534"/>
    </source>
</evidence>
<sequence>MHSQPMKNSCMTESIQKMKIEVDFHRFLVEHRHPNIIHTVLCVREGIFMQRYVRTLQVRLLEKPTSFISETMQFRWIKQIAAALSWIEQLGYVHGDLRLGNILLDAAENIFLTDFDGAVKSGEEMTTANCGFCPMREGFKTLPAGPVTEQFTLASCIYSIRFGKEPWSGKDGHAEMKKLVKGETPDTGADVLFSDLIQGCCRGAFGSVREVQEVILDILTPFTNSSDTGSLAHADDNMSVEVEKKQRTLLAECEDFLQEEEKKIYESERARGKSRQYRDLLERWSKRVHG</sequence>
<evidence type="ECO:0000313" key="12">
    <source>
        <dbReference type="Proteomes" id="UP000800041"/>
    </source>
</evidence>
<evidence type="ECO:0000256" key="7">
    <source>
        <dbReference type="ARBA" id="ARBA00033194"/>
    </source>
</evidence>
<dbReference type="SUPFAM" id="SSF56112">
    <property type="entry name" value="Protein kinase-like (PK-like)"/>
    <property type="match status" value="1"/>
</dbReference>
<dbReference type="GO" id="GO:0004674">
    <property type="term" value="F:protein serine/threonine kinase activity"/>
    <property type="evidence" value="ECO:0007669"/>
    <property type="project" value="UniProtKB-EC"/>
</dbReference>
<evidence type="ECO:0000256" key="8">
    <source>
        <dbReference type="ARBA" id="ARBA00047899"/>
    </source>
</evidence>
<gene>
    <name evidence="11" type="ORF">K402DRAFT_462695</name>
</gene>
<dbReference type="OrthoDB" id="4062651at2759"/>
<evidence type="ECO:0000313" key="11">
    <source>
        <dbReference type="EMBL" id="KAF1987374.1"/>
    </source>
</evidence>
<dbReference type="InterPro" id="IPR008266">
    <property type="entry name" value="Tyr_kinase_AS"/>
</dbReference>
<dbReference type="PROSITE" id="PS50011">
    <property type="entry name" value="PROTEIN_KINASE_DOM"/>
    <property type="match status" value="1"/>
</dbReference>
<dbReference type="EMBL" id="ML977152">
    <property type="protein sequence ID" value="KAF1987374.1"/>
    <property type="molecule type" value="Genomic_DNA"/>
</dbReference>
<proteinExistence type="predicted"/>
<organism evidence="11 12">
    <name type="scientific">Aulographum hederae CBS 113979</name>
    <dbReference type="NCBI Taxonomy" id="1176131"/>
    <lineage>
        <taxon>Eukaryota</taxon>
        <taxon>Fungi</taxon>
        <taxon>Dikarya</taxon>
        <taxon>Ascomycota</taxon>
        <taxon>Pezizomycotina</taxon>
        <taxon>Dothideomycetes</taxon>
        <taxon>Pleosporomycetidae</taxon>
        <taxon>Aulographales</taxon>
        <taxon>Aulographaceae</taxon>
    </lineage>
</organism>